<dbReference type="Proteomes" id="UP000078116">
    <property type="component" value="Unassembled WGS sequence"/>
</dbReference>
<comment type="caution">
    <text evidence="1">The sequence shown here is derived from an EMBL/GenBank/DDBJ whole genome shotgun (WGS) entry which is preliminary data.</text>
</comment>
<protein>
    <submittedName>
        <fullName evidence="1">Uncharacterized protein</fullName>
    </submittedName>
</protein>
<proteinExistence type="predicted"/>
<evidence type="ECO:0000313" key="1">
    <source>
        <dbReference type="EMBL" id="OAJ65730.1"/>
    </source>
</evidence>
<dbReference type="AlphaFoldDB" id="A0A1A9NH34"/>
<sequence>MRIVDGIEKYTKLHGCKPAALILHPRQLLPLNLDDVGRMERLENLRTLTSQQVTCSNGCWIASGEC</sequence>
<accession>A0A1A9NH34</accession>
<evidence type="ECO:0000313" key="2">
    <source>
        <dbReference type="Proteomes" id="UP000078116"/>
    </source>
</evidence>
<dbReference type="EMBL" id="LXKA01000011">
    <property type="protein sequence ID" value="OAJ65730.1"/>
    <property type="molecule type" value="Genomic_DNA"/>
</dbReference>
<name>A0A1A9NH34_9BURK</name>
<gene>
    <name evidence="1" type="ORF">A6V37_12215</name>
</gene>
<reference evidence="1 2" key="1">
    <citation type="submission" date="2016-04" db="EMBL/GenBank/DDBJ databases">
        <title>Reclassification of Paraburkholderia panaciterrae (Farh et al. 2015) Dobritsa &amp; Samadpour 2016 as a later homotypic synonym of Paraburkholderia ginsengiterrae (Farh et al. 2015) Dobritsa &amp; Samadpour 2016.</title>
        <authorList>
            <person name="Dobritsa A.P."/>
            <person name="Kutumbaka K."/>
            <person name="Samadpour M."/>
        </authorList>
    </citation>
    <scope>NUCLEOTIDE SEQUENCE [LARGE SCALE GENOMIC DNA]</scope>
    <source>
        <strain evidence="1 2">DCY85</strain>
    </source>
</reference>
<organism evidence="1 2">
    <name type="scientific">Paraburkholderia ginsengiterrae</name>
    <dbReference type="NCBI Taxonomy" id="1462993"/>
    <lineage>
        <taxon>Bacteria</taxon>
        <taxon>Pseudomonadati</taxon>
        <taxon>Pseudomonadota</taxon>
        <taxon>Betaproteobacteria</taxon>
        <taxon>Burkholderiales</taxon>
        <taxon>Burkholderiaceae</taxon>
        <taxon>Paraburkholderia</taxon>
    </lineage>
</organism>